<dbReference type="PROSITE" id="PS50042">
    <property type="entry name" value="CNMP_BINDING_3"/>
    <property type="match status" value="1"/>
</dbReference>
<dbReference type="PANTHER" id="PTHR24567:SF28">
    <property type="entry name" value="LISTERIOLYSIN REGULATORY PROTEIN"/>
    <property type="match status" value="1"/>
</dbReference>
<feature type="domain" description="HTH crp-type" evidence="5">
    <location>
        <begin position="146"/>
        <end position="220"/>
    </location>
</feature>
<evidence type="ECO:0000259" key="5">
    <source>
        <dbReference type="PROSITE" id="PS51063"/>
    </source>
</evidence>
<dbReference type="OrthoDB" id="9798104at2"/>
<reference evidence="7" key="1">
    <citation type="submission" date="2012-02" db="EMBL/GenBank/DDBJ databases">
        <title>The complete genome of Halobacteroides halobius DSM 5150.</title>
        <authorList>
            <person name="Lucas S."/>
            <person name="Copeland A."/>
            <person name="Lapidus A."/>
            <person name="Glavina del Rio T."/>
            <person name="Dalin E."/>
            <person name="Tice H."/>
            <person name="Bruce D."/>
            <person name="Goodwin L."/>
            <person name="Pitluck S."/>
            <person name="Peters L."/>
            <person name="Mikhailova N."/>
            <person name="Gu W."/>
            <person name="Kyrpides N."/>
            <person name="Mavromatis K."/>
            <person name="Ivanova N."/>
            <person name="Brettin T."/>
            <person name="Detter J.C."/>
            <person name="Han C."/>
            <person name="Larimer F."/>
            <person name="Land M."/>
            <person name="Hauser L."/>
            <person name="Markowitz V."/>
            <person name="Cheng J.-F."/>
            <person name="Hugenholtz P."/>
            <person name="Woyke T."/>
            <person name="Wu D."/>
            <person name="Tindall B."/>
            <person name="Pomrenke H."/>
            <person name="Brambilla E."/>
            <person name="Klenk H.-P."/>
            <person name="Eisen J.A."/>
        </authorList>
    </citation>
    <scope>NUCLEOTIDE SEQUENCE [LARGE SCALE GENOMIC DNA]</scope>
    <source>
        <strain evidence="7">ATCC 35273 / DSM 5150 / MD-1</strain>
    </source>
</reference>
<dbReference type="Gene3D" id="1.10.10.10">
    <property type="entry name" value="Winged helix-like DNA-binding domain superfamily/Winged helix DNA-binding domain"/>
    <property type="match status" value="1"/>
</dbReference>
<keyword evidence="7" id="KW-1185">Reference proteome</keyword>
<evidence type="ECO:0000256" key="2">
    <source>
        <dbReference type="ARBA" id="ARBA00023125"/>
    </source>
</evidence>
<dbReference type="GO" id="GO:0003677">
    <property type="term" value="F:DNA binding"/>
    <property type="evidence" value="ECO:0007669"/>
    <property type="project" value="UniProtKB-KW"/>
</dbReference>
<dbReference type="GO" id="GO:0003700">
    <property type="term" value="F:DNA-binding transcription factor activity"/>
    <property type="evidence" value="ECO:0007669"/>
    <property type="project" value="InterPro"/>
</dbReference>
<dbReference type="InterPro" id="IPR036390">
    <property type="entry name" value="WH_DNA-bd_sf"/>
</dbReference>
<keyword evidence="1" id="KW-0805">Transcription regulation</keyword>
<dbReference type="SMART" id="SM00419">
    <property type="entry name" value="HTH_CRP"/>
    <property type="match status" value="1"/>
</dbReference>
<sequence length="226" mass="25580">MSCSSCVKKVPIFAELDQETIAKIDKLVTRKSYQAGEMIFWEGDPGENLYILNSGQVKIYKTSMEGKEYIVHLLTENDFFGELVLFKEEPLSNNAQAVTDCAVCLINKNDLERLLNHDPKLAHHLLAAFGTRLKETRQMLQSLALDDSKAKTIRFLVNLAQESGIEKKDGVLIKLPLSRKGLADFLAMTPETLSRKLSELQQEDIILLKGQKQVIIKQLDLLKNKY</sequence>
<dbReference type="PRINTS" id="PR00103">
    <property type="entry name" value="CAMPKINASE"/>
</dbReference>
<dbReference type="PRINTS" id="PR00034">
    <property type="entry name" value="HTHCRP"/>
</dbReference>
<dbReference type="SUPFAM" id="SSF51206">
    <property type="entry name" value="cAMP-binding domain-like"/>
    <property type="match status" value="1"/>
</dbReference>
<evidence type="ECO:0000256" key="3">
    <source>
        <dbReference type="ARBA" id="ARBA00023163"/>
    </source>
</evidence>
<dbReference type="PROSITE" id="PS51063">
    <property type="entry name" value="HTH_CRP_2"/>
    <property type="match status" value="1"/>
</dbReference>
<dbReference type="CDD" id="cd00092">
    <property type="entry name" value="HTH_CRP"/>
    <property type="match status" value="1"/>
</dbReference>
<dbReference type="SMART" id="SM00100">
    <property type="entry name" value="cNMP"/>
    <property type="match status" value="1"/>
</dbReference>
<dbReference type="Proteomes" id="UP000010880">
    <property type="component" value="Chromosome"/>
</dbReference>
<dbReference type="InterPro" id="IPR050397">
    <property type="entry name" value="Env_Response_Regulators"/>
</dbReference>
<dbReference type="InterPro" id="IPR000595">
    <property type="entry name" value="cNMP-bd_dom"/>
</dbReference>
<keyword evidence="2" id="KW-0238">DNA-binding</keyword>
<dbReference type="InterPro" id="IPR014710">
    <property type="entry name" value="RmlC-like_jellyroll"/>
</dbReference>
<dbReference type="GO" id="GO:0005829">
    <property type="term" value="C:cytosol"/>
    <property type="evidence" value="ECO:0007669"/>
    <property type="project" value="TreeGrafter"/>
</dbReference>
<evidence type="ECO:0000256" key="1">
    <source>
        <dbReference type="ARBA" id="ARBA00023015"/>
    </source>
</evidence>
<name>L0KAQ1_HALHC</name>
<evidence type="ECO:0000313" key="6">
    <source>
        <dbReference type="EMBL" id="AGB41173.1"/>
    </source>
</evidence>
<gene>
    <name evidence="6" type="ordered locus">Halha_1226</name>
</gene>
<dbReference type="HOGENOM" id="CLU_075053_3_2_9"/>
<dbReference type="Pfam" id="PF00027">
    <property type="entry name" value="cNMP_binding"/>
    <property type="match status" value="1"/>
</dbReference>
<dbReference type="KEGG" id="hhl:Halha_1226"/>
<dbReference type="PANTHER" id="PTHR24567">
    <property type="entry name" value="CRP FAMILY TRANSCRIPTIONAL REGULATORY PROTEIN"/>
    <property type="match status" value="1"/>
</dbReference>
<dbReference type="eggNOG" id="COG0664">
    <property type="taxonomic scope" value="Bacteria"/>
</dbReference>
<dbReference type="CDD" id="cd00038">
    <property type="entry name" value="CAP_ED"/>
    <property type="match status" value="1"/>
</dbReference>
<dbReference type="RefSeq" id="WP_015326895.1">
    <property type="nucleotide sequence ID" value="NC_019978.1"/>
</dbReference>
<dbReference type="InterPro" id="IPR036388">
    <property type="entry name" value="WH-like_DNA-bd_sf"/>
</dbReference>
<dbReference type="EMBL" id="CP003359">
    <property type="protein sequence ID" value="AGB41173.1"/>
    <property type="molecule type" value="Genomic_DNA"/>
</dbReference>
<dbReference type="InterPro" id="IPR012318">
    <property type="entry name" value="HTH_CRP"/>
</dbReference>
<dbReference type="InterPro" id="IPR018490">
    <property type="entry name" value="cNMP-bd_dom_sf"/>
</dbReference>
<dbReference type="Pfam" id="PF13545">
    <property type="entry name" value="HTH_Crp_2"/>
    <property type="match status" value="1"/>
</dbReference>
<proteinExistence type="predicted"/>
<dbReference type="SUPFAM" id="SSF46785">
    <property type="entry name" value="Winged helix' DNA-binding domain"/>
    <property type="match status" value="1"/>
</dbReference>
<keyword evidence="3" id="KW-0804">Transcription</keyword>
<dbReference type="STRING" id="748449.Halha_1226"/>
<dbReference type="AlphaFoldDB" id="L0KAQ1"/>
<feature type="domain" description="Cyclic nucleotide-binding" evidence="4">
    <location>
        <begin position="12"/>
        <end position="132"/>
    </location>
</feature>
<organism evidence="6 7">
    <name type="scientific">Halobacteroides halobius (strain ATCC 35273 / DSM 5150 / MD-1)</name>
    <dbReference type="NCBI Taxonomy" id="748449"/>
    <lineage>
        <taxon>Bacteria</taxon>
        <taxon>Bacillati</taxon>
        <taxon>Bacillota</taxon>
        <taxon>Clostridia</taxon>
        <taxon>Halanaerobiales</taxon>
        <taxon>Halobacteroidaceae</taxon>
        <taxon>Halobacteroides</taxon>
    </lineage>
</organism>
<dbReference type="Gene3D" id="2.60.120.10">
    <property type="entry name" value="Jelly Rolls"/>
    <property type="match status" value="1"/>
</dbReference>
<evidence type="ECO:0000259" key="4">
    <source>
        <dbReference type="PROSITE" id="PS50042"/>
    </source>
</evidence>
<accession>L0KAQ1</accession>
<dbReference type="InterPro" id="IPR018335">
    <property type="entry name" value="Tscrpt_reg_HTH_Crp-type_CS"/>
</dbReference>
<protein>
    <submittedName>
        <fullName evidence="6">cAMP-binding protein</fullName>
    </submittedName>
</protein>
<evidence type="ECO:0000313" key="7">
    <source>
        <dbReference type="Proteomes" id="UP000010880"/>
    </source>
</evidence>
<dbReference type="PROSITE" id="PS00042">
    <property type="entry name" value="HTH_CRP_1"/>
    <property type="match status" value="1"/>
</dbReference>